<dbReference type="Pfam" id="PF19086">
    <property type="entry name" value="Terpene_syn_C_2"/>
    <property type="match status" value="1"/>
</dbReference>
<organism evidence="1 2">
    <name type="scientific">Microdochium trichocladiopsis</name>
    <dbReference type="NCBI Taxonomy" id="1682393"/>
    <lineage>
        <taxon>Eukaryota</taxon>
        <taxon>Fungi</taxon>
        <taxon>Dikarya</taxon>
        <taxon>Ascomycota</taxon>
        <taxon>Pezizomycotina</taxon>
        <taxon>Sordariomycetes</taxon>
        <taxon>Xylariomycetidae</taxon>
        <taxon>Xylariales</taxon>
        <taxon>Microdochiaceae</taxon>
        <taxon>Microdochium</taxon>
    </lineage>
</organism>
<protein>
    <submittedName>
        <fullName evidence="1">Isoprenoid synthase domain-containing protein</fullName>
    </submittedName>
</protein>
<dbReference type="SUPFAM" id="SSF48576">
    <property type="entry name" value="Terpenoid synthases"/>
    <property type="match status" value="1"/>
</dbReference>
<dbReference type="AlphaFoldDB" id="A0A9P8YJ67"/>
<dbReference type="InterPro" id="IPR008949">
    <property type="entry name" value="Isoprenoid_synthase_dom_sf"/>
</dbReference>
<name>A0A9P8YJ67_9PEZI</name>
<dbReference type="EMBL" id="JAGTJQ010000001">
    <property type="protein sequence ID" value="KAH7040893.1"/>
    <property type="molecule type" value="Genomic_DNA"/>
</dbReference>
<sequence length="308" mass="35169">MLRLSNRAASTASWTWRAVAVRAAASSLSAPVLSTTRTRCGSKTPMSMRYSTVTAASIPTTAVPDKPRAEVLKIVKGQELRIPDIEKLFDGWQRLVSPHRSSVTNVVNEIVQKYAVSPKIRHRLTNNNLDLLVATWFPLASPERLAELAQFVCWMFIIDDEIDSIKQANVSIEEFKHLWSEALRVISESCGLHGHEVGAKFEPSKYQSAETFRPFGELLMTRYSFDQRQRFWDELETTANAYIQEYGFTKLDWVPDYEAYCAGRYGTSCMAQNLSMFEYSNESNIPQELMESPELKSLWKQTTDLLWM</sequence>
<dbReference type="OrthoDB" id="2861623at2759"/>
<comment type="caution">
    <text evidence="1">The sequence shown here is derived from an EMBL/GenBank/DDBJ whole genome shotgun (WGS) entry which is preliminary data.</text>
</comment>
<evidence type="ECO:0000313" key="2">
    <source>
        <dbReference type="Proteomes" id="UP000756346"/>
    </source>
</evidence>
<dbReference type="Proteomes" id="UP000756346">
    <property type="component" value="Unassembled WGS sequence"/>
</dbReference>
<keyword evidence="2" id="KW-1185">Reference proteome</keyword>
<proteinExistence type="predicted"/>
<dbReference type="GeneID" id="70178267"/>
<accession>A0A9P8YJ67</accession>
<dbReference type="Gene3D" id="1.10.600.10">
    <property type="entry name" value="Farnesyl Diphosphate Synthase"/>
    <property type="match status" value="1"/>
</dbReference>
<gene>
    <name evidence="1" type="ORF">B0I36DRAFT_16565</name>
</gene>
<dbReference type="RefSeq" id="XP_046018948.1">
    <property type="nucleotide sequence ID" value="XM_046148721.1"/>
</dbReference>
<reference evidence="1" key="1">
    <citation type="journal article" date="2021" name="Nat. Commun.">
        <title>Genetic determinants of endophytism in the Arabidopsis root mycobiome.</title>
        <authorList>
            <person name="Mesny F."/>
            <person name="Miyauchi S."/>
            <person name="Thiergart T."/>
            <person name="Pickel B."/>
            <person name="Atanasova L."/>
            <person name="Karlsson M."/>
            <person name="Huettel B."/>
            <person name="Barry K.W."/>
            <person name="Haridas S."/>
            <person name="Chen C."/>
            <person name="Bauer D."/>
            <person name="Andreopoulos W."/>
            <person name="Pangilinan J."/>
            <person name="LaButti K."/>
            <person name="Riley R."/>
            <person name="Lipzen A."/>
            <person name="Clum A."/>
            <person name="Drula E."/>
            <person name="Henrissat B."/>
            <person name="Kohler A."/>
            <person name="Grigoriev I.V."/>
            <person name="Martin F.M."/>
            <person name="Hacquard S."/>
        </authorList>
    </citation>
    <scope>NUCLEOTIDE SEQUENCE</scope>
    <source>
        <strain evidence="1">MPI-CAGE-CH-0230</strain>
    </source>
</reference>
<evidence type="ECO:0000313" key="1">
    <source>
        <dbReference type="EMBL" id="KAH7040893.1"/>
    </source>
</evidence>